<dbReference type="InterPro" id="IPR006700">
    <property type="entry name" value="RsmE"/>
</dbReference>
<evidence type="ECO:0000256" key="3">
    <source>
        <dbReference type="ARBA" id="ARBA00022490"/>
    </source>
</evidence>
<protein>
    <recommendedName>
        <fullName evidence="10">Ribosomal RNA small subunit methyltransferase E</fullName>
        <ecNumber evidence="10">2.1.1.193</ecNumber>
    </recommendedName>
</protein>
<dbReference type="NCBIfam" id="NF008695">
    <property type="entry name" value="PRK11713.3-3"/>
    <property type="match status" value="1"/>
</dbReference>
<dbReference type="Proteomes" id="UP000321317">
    <property type="component" value="Unassembled WGS sequence"/>
</dbReference>
<dbReference type="SUPFAM" id="SSF75217">
    <property type="entry name" value="alpha/beta knot"/>
    <property type="match status" value="1"/>
</dbReference>
<evidence type="ECO:0000313" key="15">
    <source>
        <dbReference type="Proteomes" id="UP000306813"/>
    </source>
</evidence>
<comment type="similarity">
    <text evidence="2 10">Belongs to the RNA methyltransferase RsmE family.</text>
</comment>
<accession>A0AAX2UIZ7</accession>
<dbReference type="GO" id="GO:0070475">
    <property type="term" value="P:rRNA base methylation"/>
    <property type="evidence" value="ECO:0007669"/>
    <property type="project" value="TreeGrafter"/>
</dbReference>
<reference evidence="14 16" key="2">
    <citation type="submission" date="2019-08" db="EMBL/GenBank/DDBJ databases">
        <title>Rapid identification of Enteric Bacteria from Whole Genome Sequences (WGS) using Average Nucleotide Identity (ANI).</title>
        <authorList>
            <person name="Lane C."/>
        </authorList>
    </citation>
    <scope>NUCLEOTIDE SEQUENCE [LARGE SCALE GENOMIC DNA]</scope>
    <source>
        <strain evidence="14 16">D4984</strain>
    </source>
</reference>
<evidence type="ECO:0000313" key="13">
    <source>
        <dbReference type="EMBL" id="TNB57759.1"/>
    </source>
</evidence>
<evidence type="ECO:0000313" key="16">
    <source>
        <dbReference type="Proteomes" id="UP000321317"/>
    </source>
</evidence>
<organism evidence="13 15">
    <name type="scientific">Campylobacter helveticus</name>
    <dbReference type="NCBI Taxonomy" id="28898"/>
    <lineage>
        <taxon>Bacteria</taxon>
        <taxon>Pseudomonadati</taxon>
        <taxon>Campylobacterota</taxon>
        <taxon>Epsilonproteobacteria</taxon>
        <taxon>Campylobacterales</taxon>
        <taxon>Campylobacteraceae</taxon>
        <taxon>Campylobacter</taxon>
    </lineage>
</organism>
<dbReference type="InterPro" id="IPR046887">
    <property type="entry name" value="RsmE_PUA-like"/>
</dbReference>
<proteinExistence type="inferred from homology"/>
<dbReference type="EMBL" id="VRMA01000063">
    <property type="protein sequence ID" value="TXK56357.1"/>
    <property type="molecule type" value="Genomic_DNA"/>
</dbReference>
<evidence type="ECO:0000259" key="12">
    <source>
        <dbReference type="Pfam" id="PF20260"/>
    </source>
</evidence>
<feature type="domain" description="Ribosomal RNA small subunit methyltransferase E PUA-like" evidence="12">
    <location>
        <begin position="16"/>
        <end position="62"/>
    </location>
</feature>
<dbReference type="PANTHER" id="PTHR30027">
    <property type="entry name" value="RIBOSOMAL RNA SMALL SUBUNIT METHYLTRANSFERASE E"/>
    <property type="match status" value="1"/>
</dbReference>
<dbReference type="Proteomes" id="UP000306813">
    <property type="component" value="Unassembled WGS sequence"/>
</dbReference>
<evidence type="ECO:0000256" key="9">
    <source>
        <dbReference type="ARBA" id="ARBA00047944"/>
    </source>
</evidence>
<keyword evidence="7 10" id="KW-0949">S-adenosyl-L-methionine</keyword>
<sequence>MQFLYHKEAKNPYIFLEKEDFLHLKVRRVREGESLNLRNFEDDILYTYQVSTLKRNSCVLNLIAQNQIKNPKSGVSLALAVIEPKVLEKILPFFNEMGLEKLILVYCEFSQKNFKIDETRLKKILINSCEQCGRGDLMQIEIYESIDSFLKAYPKVVLVDFEGEKKEFSKEVLYFIGAEGGFSKSEREKIKEKIALNSPFILKSQSAALGVLAKILL</sequence>
<dbReference type="InterPro" id="IPR029028">
    <property type="entry name" value="Alpha/beta_knot_MTases"/>
</dbReference>
<evidence type="ECO:0000256" key="8">
    <source>
        <dbReference type="ARBA" id="ARBA00025699"/>
    </source>
</evidence>
<dbReference type="Pfam" id="PF20260">
    <property type="entry name" value="PUA_4"/>
    <property type="match status" value="1"/>
</dbReference>
<keyword evidence="16" id="KW-1185">Reference proteome</keyword>
<dbReference type="EMBL" id="VDBS01000034">
    <property type="protein sequence ID" value="TNB57759.1"/>
    <property type="molecule type" value="Genomic_DNA"/>
</dbReference>
<evidence type="ECO:0000256" key="5">
    <source>
        <dbReference type="ARBA" id="ARBA00022603"/>
    </source>
</evidence>
<evidence type="ECO:0000259" key="11">
    <source>
        <dbReference type="Pfam" id="PF04452"/>
    </source>
</evidence>
<evidence type="ECO:0000313" key="14">
    <source>
        <dbReference type="EMBL" id="TXK56357.1"/>
    </source>
</evidence>
<evidence type="ECO:0000256" key="1">
    <source>
        <dbReference type="ARBA" id="ARBA00004496"/>
    </source>
</evidence>
<dbReference type="NCBIfam" id="TIGR00046">
    <property type="entry name" value="RsmE family RNA methyltransferase"/>
    <property type="match status" value="1"/>
</dbReference>
<keyword evidence="3 10" id="KW-0963">Cytoplasm</keyword>
<dbReference type="EC" id="2.1.1.193" evidence="10"/>
<keyword evidence="6 10" id="KW-0808">Transferase</keyword>
<keyword evidence="5 10" id="KW-0489">Methyltransferase</keyword>
<dbReference type="PANTHER" id="PTHR30027:SF3">
    <property type="entry name" value="16S RRNA (URACIL(1498)-N(3))-METHYLTRANSFERASE"/>
    <property type="match status" value="1"/>
</dbReference>
<evidence type="ECO:0000256" key="4">
    <source>
        <dbReference type="ARBA" id="ARBA00022552"/>
    </source>
</evidence>
<dbReference type="InterPro" id="IPR046886">
    <property type="entry name" value="RsmE_MTase_dom"/>
</dbReference>
<reference evidence="13 15" key="1">
    <citation type="submission" date="2019-05" db="EMBL/GenBank/DDBJ databases">
        <title>Draft genomes of eight strains of Campylobacter helveticus isolated from cats and a dog in New Zealand.</title>
        <authorList>
            <person name="Bojanic K."/>
            <person name="Midwinter A.C."/>
            <person name="Biggs P.J."/>
            <person name="Acke E."/>
            <person name="Cornelius A.J."/>
            <person name="Marshall J.C."/>
        </authorList>
    </citation>
    <scope>NUCLEOTIDE SEQUENCE [LARGE SCALE GENOMIC DNA]</scope>
    <source>
        <strain evidence="13 15">ACP123b</strain>
    </source>
</reference>
<dbReference type="AlphaFoldDB" id="A0AAX2UIZ7"/>
<dbReference type="Pfam" id="PF04452">
    <property type="entry name" value="Methyltrans_RNA"/>
    <property type="match status" value="1"/>
</dbReference>
<evidence type="ECO:0000256" key="7">
    <source>
        <dbReference type="ARBA" id="ARBA00022691"/>
    </source>
</evidence>
<dbReference type="KEGG" id="chv:CHELV3228_1499"/>
<dbReference type="PIRSF" id="PIRSF015601">
    <property type="entry name" value="MTase_slr0722"/>
    <property type="match status" value="1"/>
</dbReference>
<evidence type="ECO:0000256" key="10">
    <source>
        <dbReference type="PIRNR" id="PIRNR015601"/>
    </source>
</evidence>
<comment type="subcellular location">
    <subcellularLocation>
        <location evidence="1 10">Cytoplasm</location>
    </subcellularLocation>
</comment>
<dbReference type="GO" id="GO:0070042">
    <property type="term" value="F:rRNA (uridine-N3-)-methyltransferase activity"/>
    <property type="evidence" value="ECO:0007669"/>
    <property type="project" value="TreeGrafter"/>
</dbReference>
<keyword evidence="4 10" id="KW-0698">rRNA processing</keyword>
<comment type="function">
    <text evidence="8 10">Specifically methylates the N3 position of the uracil ring of uridine 1498 (m3U1498) in 16S rRNA. Acts on the fully assembled 30S ribosomal subunit.</text>
</comment>
<dbReference type="Gene3D" id="3.40.1280.10">
    <property type="match status" value="1"/>
</dbReference>
<dbReference type="RefSeq" id="WP_082200413.1">
    <property type="nucleotide sequence ID" value="NZ_CP020478.1"/>
</dbReference>
<evidence type="ECO:0000256" key="6">
    <source>
        <dbReference type="ARBA" id="ARBA00022679"/>
    </source>
</evidence>
<dbReference type="GeneID" id="52037404"/>
<dbReference type="CDD" id="cd18084">
    <property type="entry name" value="RsmE-like"/>
    <property type="match status" value="1"/>
</dbReference>
<comment type="catalytic activity">
    <reaction evidence="9 10">
        <text>uridine(1498) in 16S rRNA + S-adenosyl-L-methionine = N(3)-methyluridine(1498) in 16S rRNA + S-adenosyl-L-homocysteine + H(+)</text>
        <dbReference type="Rhea" id="RHEA:42920"/>
        <dbReference type="Rhea" id="RHEA-COMP:10283"/>
        <dbReference type="Rhea" id="RHEA-COMP:10284"/>
        <dbReference type="ChEBI" id="CHEBI:15378"/>
        <dbReference type="ChEBI" id="CHEBI:57856"/>
        <dbReference type="ChEBI" id="CHEBI:59789"/>
        <dbReference type="ChEBI" id="CHEBI:65315"/>
        <dbReference type="ChEBI" id="CHEBI:74502"/>
        <dbReference type="EC" id="2.1.1.193"/>
    </reaction>
</comment>
<dbReference type="GO" id="GO:0005737">
    <property type="term" value="C:cytoplasm"/>
    <property type="evidence" value="ECO:0007669"/>
    <property type="project" value="UniProtKB-SubCell"/>
</dbReference>
<name>A0AAX2UIZ7_9BACT</name>
<gene>
    <name evidence="13" type="ORF">FDW42_04430</name>
    <name evidence="14" type="ORF">FVD16_08125</name>
</gene>
<dbReference type="InterPro" id="IPR029026">
    <property type="entry name" value="tRNA_m1G_MTases_N"/>
</dbReference>
<evidence type="ECO:0000256" key="2">
    <source>
        <dbReference type="ARBA" id="ARBA00005528"/>
    </source>
</evidence>
<comment type="caution">
    <text evidence="13">The sequence shown here is derived from an EMBL/GenBank/DDBJ whole genome shotgun (WGS) entry which is preliminary data.</text>
</comment>
<feature type="domain" description="Ribosomal RNA small subunit methyltransferase E methyltransferase" evidence="11">
    <location>
        <begin position="74"/>
        <end position="214"/>
    </location>
</feature>